<dbReference type="PANTHER" id="PTHR30290">
    <property type="entry name" value="PERIPLASMIC BINDING COMPONENT OF ABC TRANSPORTER"/>
    <property type="match status" value="1"/>
</dbReference>
<dbReference type="GO" id="GO:0043190">
    <property type="term" value="C:ATP-binding cassette (ABC) transporter complex"/>
    <property type="evidence" value="ECO:0007669"/>
    <property type="project" value="InterPro"/>
</dbReference>
<evidence type="ECO:0000313" key="2">
    <source>
        <dbReference type="EMBL" id="PDV97660.1"/>
    </source>
</evidence>
<dbReference type="CDD" id="cd08509">
    <property type="entry name" value="PBP2_TmCBP_oligosaccharides_like"/>
    <property type="match status" value="1"/>
</dbReference>
<dbReference type="InterPro" id="IPR039424">
    <property type="entry name" value="SBP_5"/>
</dbReference>
<dbReference type="InterPro" id="IPR000914">
    <property type="entry name" value="SBP_5_dom"/>
</dbReference>
<organism evidence="2 3">
    <name type="scientific">Candidatus Chloroploca asiatica</name>
    <dbReference type="NCBI Taxonomy" id="1506545"/>
    <lineage>
        <taxon>Bacteria</taxon>
        <taxon>Bacillati</taxon>
        <taxon>Chloroflexota</taxon>
        <taxon>Chloroflexia</taxon>
        <taxon>Chloroflexales</taxon>
        <taxon>Chloroflexineae</taxon>
        <taxon>Oscillochloridaceae</taxon>
        <taxon>Candidatus Chloroploca</taxon>
    </lineage>
</organism>
<reference evidence="2 3" key="1">
    <citation type="submission" date="2016-05" db="EMBL/GenBank/DDBJ databases">
        <authorList>
            <person name="Lavstsen T."/>
            <person name="Jespersen J.S."/>
        </authorList>
    </citation>
    <scope>NUCLEOTIDE SEQUENCE [LARGE SCALE GENOMIC DNA]</scope>
    <source>
        <strain evidence="2 3">B7-9</strain>
    </source>
</reference>
<dbReference type="Gene3D" id="3.10.105.10">
    <property type="entry name" value="Dipeptide-binding Protein, Domain 3"/>
    <property type="match status" value="1"/>
</dbReference>
<dbReference type="GO" id="GO:0015833">
    <property type="term" value="P:peptide transport"/>
    <property type="evidence" value="ECO:0007669"/>
    <property type="project" value="TreeGrafter"/>
</dbReference>
<dbReference type="OrthoDB" id="9772924at2"/>
<gene>
    <name evidence="2" type="ORF">A9Q02_04190</name>
</gene>
<dbReference type="RefSeq" id="WP_097654287.1">
    <property type="nucleotide sequence ID" value="NZ_LYXE01000127.1"/>
</dbReference>
<dbReference type="GO" id="GO:0042597">
    <property type="term" value="C:periplasmic space"/>
    <property type="evidence" value="ECO:0007669"/>
    <property type="project" value="UniProtKB-ARBA"/>
</dbReference>
<evidence type="ECO:0000313" key="3">
    <source>
        <dbReference type="Proteomes" id="UP000220922"/>
    </source>
</evidence>
<dbReference type="Pfam" id="PF00496">
    <property type="entry name" value="SBP_bac_5"/>
    <property type="match status" value="1"/>
</dbReference>
<dbReference type="AlphaFoldDB" id="A0A2H3KIH0"/>
<dbReference type="InterPro" id="IPR030678">
    <property type="entry name" value="Peptide/Ni-bd"/>
</dbReference>
<accession>A0A2H3KIH0</accession>
<protein>
    <recommendedName>
        <fullName evidence="1">Solute-binding protein family 5 domain-containing protein</fullName>
    </recommendedName>
</protein>
<feature type="domain" description="Solute-binding protein family 5" evidence="1">
    <location>
        <begin position="113"/>
        <end position="505"/>
    </location>
</feature>
<dbReference type="PROSITE" id="PS51257">
    <property type="entry name" value="PROKAR_LIPOPROTEIN"/>
    <property type="match status" value="1"/>
</dbReference>
<dbReference type="GO" id="GO:1904680">
    <property type="term" value="F:peptide transmembrane transporter activity"/>
    <property type="evidence" value="ECO:0007669"/>
    <property type="project" value="TreeGrafter"/>
</dbReference>
<dbReference type="Proteomes" id="UP000220922">
    <property type="component" value="Unassembled WGS sequence"/>
</dbReference>
<dbReference type="Gene3D" id="3.90.76.10">
    <property type="entry name" value="Dipeptide-binding Protein, Domain 1"/>
    <property type="match status" value="1"/>
</dbReference>
<proteinExistence type="predicted"/>
<sequence length="619" mass="70455">MAMHAHRWILIIMVILVSTACGSTTSIAPTSLPQQALVSTAEDSPAAFVVDLPPELINDPAERAQAVIFDMLSGNVDEPEQWNPFARNARLDKGLHQAMIEPLFILNYESGVIEPWLGERMDPNPEQDVWTLTLRKGVRWSDGERLTSEDVVFSINLLLEHPDLELDFFAGLTNSIESVEAVDEHTVRFQLTAPNPRFQLDFFSVKVWGSFNLVPEHIWRDKDPYTFTNYDPAQGWPVFTGPYVLESFNEITFVYVRDDDWWGVEAGFKPLPAPKRLIWTSVNMEADLAQAVEHLDSLGNVTLEEYQAIAALKPNLVTWLDGVPFSWIDPCSRTLSFNTLQQPWGDKDLRWAVNYALDRQELVTDAYEGTTTASRHFFPAYPPLDRYVQLLEQAGLYEQYPLMQHNPQLARQLIEGQGWSLGSDGYYEKDGSQLSLTIHVHEASTTMQRSAELIATRLKAVGINASSKALTNNEWVYHKTNGVFDAMIDWDSCGSINEPWASMNRYHARWAQPIGIPVTNYNNQVRWSNEAYSDLVDAIGALPLGDARIEPLFVEASAIWLEELPFIPLVQYRQLISFDETYWQNWPSASNAYIHPPSWWQSMHVIIHEVQPVNTETKK</sequence>
<name>A0A2H3KIH0_9CHLR</name>
<dbReference type="SUPFAM" id="SSF53850">
    <property type="entry name" value="Periplasmic binding protein-like II"/>
    <property type="match status" value="1"/>
</dbReference>
<comment type="caution">
    <text evidence="2">The sequence shown here is derived from an EMBL/GenBank/DDBJ whole genome shotgun (WGS) entry which is preliminary data.</text>
</comment>
<dbReference type="EMBL" id="LYXE01000127">
    <property type="protein sequence ID" value="PDV97660.1"/>
    <property type="molecule type" value="Genomic_DNA"/>
</dbReference>
<dbReference type="PIRSF" id="PIRSF002741">
    <property type="entry name" value="MppA"/>
    <property type="match status" value="1"/>
</dbReference>
<keyword evidence="3" id="KW-1185">Reference proteome</keyword>
<dbReference type="PANTHER" id="PTHR30290:SF16">
    <property type="entry name" value="OLIGOPEPTIDE ABC TRANSPORTER, PERIPLASMIC OLIGOPEPTIDE-BINDING PROTEIN"/>
    <property type="match status" value="1"/>
</dbReference>
<evidence type="ECO:0000259" key="1">
    <source>
        <dbReference type="Pfam" id="PF00496"/>
    </source>
</evidence>
<dbReference type="Gene3D" id="3.40.190.10">
    <property type="entry name" value="Periplasmic binding protein-like II"/>
    <property type="match status" value="1"/>
</dbReference>